<evidence type="ECO:0000313" key="2">
    <source>
        <dbReference type="EMBL" id="GAP91587.1"/>
    </source>
</evidence>
<dbReference type="Proteomes" id="UP000054516">
    <property type="component" value="Unassembled WGS sequence"/>
</dbReference>
<accession>A0A1W2TSS6</accession>
<evidence type="ECO:0000256" key="1">
    <source>
        <dbReference type="SAM" id="MobiDB-lite"/>
    </source>
</evidence>
<dbReference type="OrthoDB" id="4750330at2759"/>
<name>A0A1W2TSS6_ROSNE</name>
<organism evidence="2">
    <name type="scientific">Rosellinia necatrix</name>
    <name type="common">White root-rot fungus</name>
    <dbReference type="NCBI Taxonomy" id="77044"/>
    <lineage>
        <taxon>Eukaryota</taxon>
        <taxon>Fungi</taxon>
        <taxon>Dikarya</taxon>
        <taxon>Ascomycota</taxon>
        <taxon>Pezizomycotina</taxon>
        <taxon>Sordariomycetes</taxon>
        <taxon>Xylariomycetidae</taxon>
        <taxon>Xylariales</taxon>
        <taxon>Xylariaceae</taxon>
        <taxon>Rosellinia</taxon>
    </lineage>
</organism>
<reference evidence="2" key="1">
    <citation type="submission" date="2016-03" db="EMBL/GenBank/DDBJ databases">
        <title>Draft genome sequence of Rosellinia necatrix.</title>
        <authorList>
            <person name="Kanematsu S."/>
        </authorList>
    </citation>
    <scope>NUCLEOTIDE SEQUENCE [LARGE SCALE GENOMIC DNA]</scope>
    <source>
        <strain evidence="2">W97</strain>
    </source>
</reference>
<dbReference type="AlphaFoldDB" id="A0A1W2TSS6"/>
<proteinExistence type="predicted"/>
<feature type="compositionally biased region" description="Low complexity" evidence="1">
    <location>
        <begin position="1"/>
        <end position="16"/>
    </location>
</feature>
<feature type="region of interest" description="Disordered" evidence="1">
    <location>
        <begin position="1"/>
        <end position="75"/>
    </location>
</feature>
<gene>
    <name evidence="2" type="ORF">SAMD00023353_6400680</name>
</gene>
<evidence type="ECO:0000313" key="3">
    <source>
        <dbReference type="Proteomes" id="UP000054516"/>
    </source>
</evidence>
<keyword evidence="3" id="KW-1185">Reference proteome</keyword>
<feature type="compositionally biased region" description="Basic and acidic residues" evidence="1">
    <location>
        <begin position="25"/>
        <end position="46"/>
    </location>
</feature>
<dbReference type="EMBL" id="DF977509">
    <property type="protein sequence ID" value="GAP91587.1"/>
    <property type="molecule type" value="Genomic_DNA"/>
</dbReference>
<protein>
    <submittedName>
        <fullName evidence="2">Uncharacterized protein</fullName>
    </submittedName>
</protein>
<sequence length="75" mass="8257">MLSRDSSTGSRSSQGSAVVRQSTFRTHESRGHVGTRTERVTTEGKRSVTYQYNARGYDPNAPSPNYNAASVYKKA</sequence>